<dbReference type="PANTHER" id="PTHR20883:SF48">
    <property type="entry name" value="ECTOINE DIOXYGENASE"/>
    <property type="match status" value="1"/>
</dbReference>
<dbReference type="SUPFAM" id="SSF51197">
    <property type="entry name" value="Clavaminate synthase-like"/>
    <property type="match status" value="1"/>
</dbReference>
<dbReference type="GO" id="GO:0016491">
    <property type="term" value="F:oxidoreductase activity"/>
    <property type="evidence" value="ECO:0007669"/>
    <property type="project" value="UniProtKB-ARBA"/>
</dbReference>
<evidence type="ECO:0000256" key="2">
    <source>
        <dbReference type="ARBA" id="ARBA00005830"/>
    </source>
</evidence>
<gene>
    <name evidence="3" type="ORF">VE01_06484</name>
</gene>
<name>A0A1B8GIZ2_9PEZI</name>
<dbReference type="PANTHER" id="PTHR20883">
    <property type="entry name" value="PHYTANOYL-COA DIOXYGENASE DOMAIN CONTAINING 1"/>
    <property type="match status" value="1"/>
</dbReference>
<dbReference type="InterPro" id="IPR008775">
    <property type="entry name" value="Phytyl_CoA_dOase-like"/>
</dbReference>
<evidence type="ECO:0000313" key="4">
    <source>
        <dbReference type="Proteomes" id="UP000091956"/>
    </source>
</evidence>
<dbReference type="RefSeq" id="XP_059319631.1">
    <property type="nucleotide sequence ID" value="XM_059463803.1"/>
</dbReference>
<evidence type="ECO:0000256" key="1">
    <source>
        <dbReference type="ARBA" id="ARBA00001962"/>
    </source>
</evidence>
<dbReference type="Pfam" id="PF05721">
    <property type="entry name" value="PhyH"/>
    <property type="match status" value="1"/>
</dbReference>
<evidence type="ECO:0000313" key="3">
    <source>
        <dbReference type="EMBL" id="OBT95788.2"/>
    </source>
</evidence>
<protein>
    <submittedName>
        <fullName evidence="3">Uncharacterized protein</fullName>
    </submittedName>
</protein>
<dbReference type="EMBL" id="KV460233">
    <property type="protein sequence ID" value="OBT95788.2"/>
    <property type="molecule type" value="Genomic_DNA"/>
</dbReference>
<comment type="similarity">
    <text evidence="2">Belongs to the PhyH family.</text>
</comment>
<reference evidence="3 4" key="1">
    <citation type="submission" date="2016-03" db="EMBL/GenBank/DDBJ databases">
        <title>Comparative genomics of Pseudogymnoascus destructans, the fungus causing white-nose syndrome of bats.</title>
        <authorList>
            <person name="Palmer J.M."/>
            <person name="Drees K.P."/>
            <person name="Foster J.T."/>
            <person name="Lindner D.L."/>
        </authorList>
    </citation>
    <scope>NUCLEOTIDE SEQUENCE [LARGE SCALE GENOMIC DNA]</scope>
    <source>
        <strain evidence="3 4">UAMH 10579</strain>
    </source>
</reference>
<dbReference type="GeneID" id="28839870"/>
<dbReference type="STRING" id="342668.A0A1B8GIZ2"/>
<organism evidence="3 4">
    <name type="scientific">Pseudogymnoascus verrucosus</name>
    <dbReference type="NCBI Taxonomy" id="342668"/>
    <lineage>
        <taxon>Eukaryota</taxon>
        <taxon>Fungi</taxon>
        <taxon>Dikarya</taxon>
        <taxon>Ascomycota</taxon>
        <taxon>Pezizomycotina</taxon>
        <taxon>Leotiomycetes</taxon>
        <taxon>Thelebolales</taxon>
        <taxon>Thelebolaceae</taxon>
        <taxon>Pseudogymnoascus</taxon>
    </lineage>
</organism>
<proteinExistence type="inferred from homology"/>
<keyword evidence="4" id="KW-1185">Reference proteome</keyword>
<dbReference type="Gene3D" id="2.60.120.620">
    <property type="entry name" value="q2cbj1_9rhob like domain"/>
    <property type="match status" value="1"/>
</dbReference>
<accession>A0A1B8GIZ2</accession>
<sequence>MTKPTTSIPFEIAANMAYSISSDQRAFFEKNGYLILKDVLSSDETIKLQKWAQEVHDLPRTEDTPWMPYEEVNKSGKSVLCRTENYANYHADFNGLLRGDKILGILCQLAGEDMLLFKEKINYKLAGSGGFAPHIDSTAYTHVKNIKHLTILVSVDESNMSNGGLEVVEGSHLMDVPIAKADNCIEPSWAGDHTWLPVELEAGVYILNSILGVSS</sequence>
<dbReference type="GO" id="GO:0046872">
    <property type="term" value="F:metal ion binding"/>
    <property type="evidence" value="ECO:0007669"/>
    <property type="project" value="UniProtKB-ARBA"/>
</dbReference>
<dbReference type="AlphaFoldDB" id="A0A1B8GIZ2"/>
<reference evidence="4" key="2">
    <citation type="journal article" date="2018" name="Nat. Commun.">
        <title>Extreme sensitivity to ultraviolet light in the fungal pathogen causing white-nose syndrome of bats.</title>
        <authorList>
            <person name="Palmer J.M."/>
            <person name="Drees K.P."/>
            <person name="Foster J.T."/>
            <person name="Lindner D.L."/>
        </authorList>
    </citation>
    <scope>NUCLEOTIDE SEQUENCE [LARGE SCALE GENOMIC DNA]</scope>
    <source>
        <strain evidence="4">UAMH 10579</strain>
    </source>
</reference>
<comment type="cofactor">
    <cofactor evidence="1">
        <name>Fe cation</name>
        <dbReference type="ChEBI" id="CHEBI:24875"/>
    </cofactor>
</comment>
<dbReference type="Proteomes" id="UP000091956">
    <property type="component" value="Unassembled WGS sequence"/>
</dbReference>